<keyword evidence="2" id="KW-1185">Reference proteome</keyword>
<accession>A0A8F2JFH7</accession>
<protein>
    <submittedName>
        <fullName evidence="1">DNA polymerase</fullName>
    </submittedName>
</protein>
<organism evidence="1 2">
    <name type="scientific">Salmonella phage fmb-p1</name>
    <dbReference type="NCBI Taxonomy" id="2849081"/>
    <lineage>
        <taxon>Viruses</taxon>
        <taxon>Duplodnaviria</taxon>
        <taxon>Heunggongvirae</taxon>
        <taxon>Uroviricota</taxon>
        <taxon>Caudoviricetes</taxon>
        <taxon>Sarkviridae</taxon>
        <taxon>Guernseyvirinae</taxon>
        <taxon>Jerseyvirus</taxon>
        <taxon>Jerseyvirus fmbp1</taxon>
    </lineage>
</organism>
<dbReference type="EMBL" id="MZ274225">
    <property type="protein sequence ID" value="QWT71892.1"/>
    <property type="molecule type" value="Genomic_DNA"/>
</dbReference>
<evidence type="ECO:0000313" key="2">
    <source>
        <dbReference type="Proteomes" id="UP000693645"/>
    </source>
</evidence>
<gene>
    <name evidence="1" type="ORF">fmbp1_00046</name>
</gene>
<name>A0A8F2JFH7_9CAUD</name>
<sequence length="47" mass="5775">MSERDYHSVYNVFYQEFESPAMLNNWSVEHKEVLAYQFEVAVWFLQL</sequence>
<evidence type="ECO:0000313" key="1">
    <source>
        <dbReference type="EMBL" id="QWT71892.1"/>
    </source>
</evidence>
<dbReference type="Proteomes" id="UP000693645">
    <property type="component" value="Segment"/>
</dbReference>
<proteinExistence type="predicted"/>
<reference evidence="1 2" key="1">
    <citation type="submission" date="2021-05" db="EMBL/GenBank/DDBJ databases">
        <authorList>
            <person name="Lu Z."/>
        </authorList>
    </citation>
    <scope>NUCLEOTIDE SEQUENCE [LARGE SCALE GENOMIC DNA]</scope>
</reference>